<dbReference type="Proteomes" id="UP000070578">
    <property type="component" value="Unassembled WGS sequence"/>
</dbReference>
<dbReference type="Gene3D" id="1.10.8.100">
    <property type="entry name" value="Ribosomal RNA adenine dimethylase-like, domain 2"/>
    <property type="match status" value="1"/>
</dbReference>
<dbReference type="NCBIfam" id="TIGR00755">
    <property type="entry name" value="ksgA"/>
    <property type="match status" value="1"/>
</dbReference>
<dbReference type="PANTHER" id="PTHR11727:SF7">
    <property type="entry name" value="DIMETHYLADENOSINE TRANSFERASE-RELATED"/>
    <property type="match status" value="1"/>
</dbReference>
<feature type="binding site" evidence="7 8">
    <location>
        <position position="15"/>
    </location>
    <ligand>
        <name>S-adenosyl-L-methionine</name>
        <dbReference type="ChEBI" id="CHEBI:59789"/>
    </ligand>
</feature>
<protein>
    <recommendedName>
        <fullName evidence="7">Ribosomal RNA small subunit methyltransferase A</fullName>
        <ecNumber evidence="7">2.1.1.182</ecNumber>
    </recommendedName>
    <alternativeName>
        <fullName evidence="7">16S rRNA (adenine(1518)-N(6)/adenine(1519)-N(6))-dimethyltransferase</fullName>
    </alternativeName>
    <alternativeName>
        <fullName evidence="7">16S rRNA dimethyladenosine transferase</fullName>
    </alternativeName>
    <alternativeName>
        <fullName evidence="7">16S rRNA dimethylase</fullName>
    </alternativeName>
    <alternativeName>
        <fullName evidence="7">S-adenosylmethionine-6-N', N'-adenosyl(rRNA) dimethyltransferase</fullName>
    </alternativeName>
</protein>
<keyword evidence="4 7" id="KW-0808">Transferase</keyword>
<feature type="binding site" evidence="7 8">
    <location>
        <position position="13"/>
    </location>
    <ligand>
        <name>S-adenosyl-L-methionine</name>
        <dbReference type="ChEBI" id="CHEBI:59789"/>
    </ligand>
</feature>
<evidence type="ECO:0000313" key="11">
    <source>
        <dbReference type="Proteomes" id="UP000070578"/>
    </source>
</evidence>
<dbReference type="InterPro" id="IPR029063">
    <property type="entry name" value="SAM-dependent_MTases_sf"/>
</dbReference>
<dbReference type="PROSITE" id="PS51689">
    <property type="entry name" value="SAM_RNA_A_N6_MT"/>
    <property type="match status" value="1"/>
</dbReference>
<dbReference type="SMART" id="SM00650">
    <property type="entry name" value="rADc"/>
    <property type="match status" value="1"/>
</dbReference>
<evidence type="ECO:0000256" key="1">
    <source>
        <dbReference type="ARBA" id="ARBA00022490"/>
    </source>
</evidence>
<keyword evidence="6 7" id="KW-0694">RNA-binding</keyword>
<dbReference type="SUPFAM" id="SSF53335">
    <property type="entry name" value="S-adenosyl-L-methionine-dependent methyltransferases"/>
    <property type="match status" value="1"/>
</dbReference>
<dbReference type="InterPro" id="IPR023165">
    <property type="entry name" value="rRNA_Ade_diMease-like_C"/>
</dbReference>
<keyword evidence="5 7" id="KW-0949">S-adenosyl-L-methionine</keyword>
<accession>A0A139BVT2</accession>
<comment type="caution">
    <text evidence="10">The sequence shown here is derived from an EMBL/GenBank/DDBJ whole genome shotgun (WGS) entry which is preliminary data.</text>
</comment>
<evidence type="ECO:0000313" key="10">
    <source>
        <dbReference type="EMBL" id="KXS33090.1"/>
    </source>
</evidence>
<keyword evidence="1 7" id="KW-0963">Cytoplasm</keyword>
<dbReference type="EMBL" id="LSLI01000011">
    <property type="protein sequence ID" value="KXS33090.1"/>
    <property type="molecule type" value="Genomic_DNA"/>
</dbReference>
<feature type="binding site" evidence="7 8">
    <location>
        <position position="89"/>
    </location>
    <ligand>
        <name>S-adenosyl-L-methionine</name>
        <dbReference type="ChEBI" id="CHEBI:59789"/>
    </ligand>
</feature>
<dbReference type="Pfam" id="PF00398">
    <property type="entry name" value="RrnaAD"/>
    <property type="match status" value="1"/>
</dbReference>
<feature type="binding site" evidence="7 8">
    <location>
        <position position="61"/>
    </location>
    <ligand>
        <name>S-adenosyl-L-methionine</name>
        <dbReference type="ChEBI" id="CHEBI:59789"/>
    </ligand>
</feature>
<dbReference type="GO" id="GO:0003723">
    <property type="term" value="F:RNA binding"/>
    <property type="evidence" value="ECO:0007669"/>
    <property type="project" value="UniProtKB-UniRule"/>
</dbReference>
<evidence type="ECO:0000256" key="3">
    <source>
        <dbReference type="ARBA" id="ARBA00022603"/>
    </source>
</evidence>
<dbReference type="PANTHER" id="PTHR11727">
    <property type="entry name" value="DIMETHYLADENOSINE TRANSFERASE"/>
    <property type="match status" value="1"/>
</dbReference>
<dbReference type="HAMAP" id="MF_00607">
    <property type="entry name" value="16SrRNA_methyltr_A"/>
    <property type="match status" value="1"/>
</dbReference>
<evidence type="ECO:0000259" key="9">
    <source>
        <dbReference type="SMART" id="SM00650"/>
    </source>
</evidence>
<dbReference type="PATRIC" id="fig|1796491.3.peg.824"/>
<dbReference type="GO" id="GO:0052908">
    <property type="term" value="F:16S rRNA (adenine(1518)-N(6)/adenine(1519)-N(6))-dimethyltransferase activity"/>
    <property type="evidence" value="ECO:0007669"/>
    <property type="project" value="UniProtKB-EC"/>
</dbReference>
<dbReference type="InterPro" id="IPR020598">
    <property type="entry name" value="rRNA_Ade_methylase_Trfase_N"/>
</dbReference>
<name>A0A139BVT2_9PROT</name>
<feature type="binding site" evidence="7 8">
    <location>
        <position position="40"/>
    </location>
    <ligand>
        <name>S-adenosyl-L-methionine</name>
        <dbReference type="ChEBI" id="CHEBI:59789"/>
    </ligand>
</feature>
<dbReference type="InterPro" id="IPR001737">
    <property type="entry name" value="KsgA/Erm"/>
</dbReference>
<comment type="function">
    <text evidence="7">Specifically dimethylates two adjacent adenosines (A1518 and A1519) in the loop of a conserved hairpin near the 3'-end of 16S rRNA in the 30S particle. May play a critical role in biogenesis of 30S subunits.</text>
</comment>
<comment type="similarity">
    <text evidence="7">Belongs to the class I-like SAM-binding methyltransferase superfamily. rRNA adenine N(6)-methyltransferase family. RsmA subfamily.</text>
</comment>
<dbReference type="Gene3D" id="3.40.50.150">
    <property type="entry name" value="Vaccinia Virus protein VP39"/>
    <property type="match status" value="1"/>
</dbReference>
<evidence type="ECO:0000256" key="4">
    <source>
        <dbReference type="ARBA" id="ARBA00022679"/>
    </source>
</evidence>
<keyword evidence="3 7" id="KW-0489">Methyltransferase</keyword>
<dbReference type="PROSITE" id="PS01131">
    <property type="entry name" value="RRNA_A_DIMETH"/>
    <property type="match status" value="1"/>
</dbReference>
<evidence type="ECO:0000256" key="7">
    <source>
        <dbReference type="HAMAP-Rule" id="MF_00607"/>
    </source>
</evidence>
<evidence type="ECO:0000256" key="6">
    <source>
        <dbReference type="ARBA" id="ARBA00022884"/>
    </source>
</evidence>
<reference evidence="10 11" key="1">
    <citation type="submission" date="2016-02" db="EMBL/GenBank/DDBJ databases">
        <authorList>
            <person name="Wen L."/>
            <person name="He K."/>
            <person name="Yang H."/>
        </authorList>
    </citation>
    <scope>NUCLEOTIDE SEQUENCE [LARGE SCALE GENOMIC DNA]</scope>
    <source>
        <strain evidence="10">ShG14-8</strain>
    </source>
</reference>
<dbReference type="EC" id="2.1.1.182" evidence="7"/>
<comment type="subcellular location">
    <subcellularLocation>
        <location evidence="7">Cytoplasm</location>
    </subcellularLocation>
</comment>
<feature type="binding site" evidence="7 8">
    <location>
        <position position="107"/>
    </location>
    <ligand>
        <name>S-adenosyl-L-methionine</name>
        <dbReference type="ChEBI" id="CHEBI:59789"/>
    </ligand>
</feature>
<dbReference type="CDD" id="cd02440">
    <property type="entry name" value="AdoMet_MTases"/>
    <property type="match status" value="1"/>
</dbReference>
<dbReference type="AlphaFoldDB" id="A0A139BVT2"/>
<dbReference type="FunFam" id="1.10.8.100:FF:000001">
    <property type="entry name" value="Ribosomal RNA small subunit methyltransferase A"/>
    <property type="match status" value="1"/>
</dbReference>
<dbReference type="GO" id="GO:0005829">
    <property type="term" value="C:cytosol"/>
    <property type="evidence" value="ECO:0007669"/>
    <property type="project" value="TreeGrafter"/>
</dbReference>
<sequence>MSAHKAKKKFGQNFLVDERIIADIINAIHPEPEDNMVEIGPGLGALTRPLLKRLNHLHVVEIDRDIIARLENDYPQDKENSKLIIHAGDALEFDFARLGTPLRIVGNLPYNISSPLLFHFATYAERVTDMHFMLQNEVVERMVAAPSTPEYGRLSVMLQYRFHMEKLLDVPPESFRPAPKVDSAIVRMIPLPASEIAVHNEKLLAAIVRTAFGQRRKTLRNTLRSYLEETDFEKLGINPQLRAENLSVEDFSKVANYLDEKA</sequence>
<dbReference type="InterPro" id="IPR020596">
    <property type="entry name" value="rRNA_Ade_Mease_Trfase_CS"/>
</dbReference>
<proteinExistence type="inferred from homology"/>
<evidence type="ECO:0000256" key="5">
    <source>
        <dbReference type="ARBA" id="ARBA00022691"/>
    </source>
</evidence>
<dbReference type="InterPro" id="IPR011530">
    <property type="entry name" value="rRNA_adenine_dimethylase"/>
</dbReference>
<keyword evidence="2 7" id="KW-0698">rRNA processing</keyword>
<reference evidence="10 11" key="2">
    <citation type="submission" date="2016-03" db="EMBL/GenBank/DDBJ databases">
        <title>New uncultured bacterium of the family Gallionellaceae from acid mine drainage: description and reconstruction of genome based on metagenomic analysis of microbial community.</title>
        <authorList>
            <person name="Kadnikov V."/>
            <person name="Ivasenko D."/>
            <person name="Beletsky A."/>
            <person name="Mardanov A."/>
            <person name="Danilova E."/>
            <person name="Pimenov N."/>
            <person name="Karnachuk O."/>
            <person name="Ravin N."/>
        </authorList>
    </citation>
    <scope>NUCLEOTIDE SEQUENCE [LARGE SCALE GENOMIC DNA]</scope>
    <source>
        <strain evidence="10">ShG14-8</strain>
    </source>
</reference>
<gene>
    <name evidence="7" type="primary">rsmA</name>
    <name evidence="7" type="synonym">ksgA</name>
    <name evidence="10" type="ORF">AWT59_0757</name>
</gene>
<organism evidence="10 11">
    <name type="scientific">Candidatus Gallionella acididurans</name>
    <dbReference type="NCBI Taxonomy" id="1796491"/>
    <lineage>
        <taxon>Bacteria</taxon>
        <taxon>Pseudomonadati</taxon>
        <taxon>Pseudomonadota</taxon>
        <taxon>Betaproteobacteria</taxon>
        <taxon>Nitrosomonadales</taxon>
        <taxon>Gallionellaceae</taxon>
        <taxon>Gallionella</taxon>
    </lineage>
</organism>
<feature type="domain" description="Ribosomal RNA adenine methylase transferase N-terminal" evidence="9">
    <location>
        <begin position="20"/>
        <end position="192"/>
    </location>
</feature>
<evidence type="ECO:0000256" key="2">
    <source>
        <dbReference type="ARBA" id="ARBA00022552"/>
    </source>
</evidence>
<comment type="catalytic activity">
    <reaction evidence="7">
        <text>adenosine(1518)/adenosine(1519) in 16S rRNA + 4 S-adenosyl-L-methionine = N(6)-dimethyladenosine(1518)/N(6)-dimethyladenosine(1519) in 16S rRNA + 4 S-adenosyl-L-homocysteine + 4 H(+)</text>
        <dbReference type="Rhea" id="RHEA:19609"/>
        <dbReference type="Rhea" id="RHEA-COMP:10232"/>
        <dbReference type="Rhea" id="RHEA-COMP:10233"/>
        <dbReference type="ChEBI" id="CHEBI:15378"/>
        <dbReference type="ChEBI" id="CHEBI:57856"/>
        <dbReference type="ChEBI" id="CHEBI:59789"/>
        <dbReference type="ChEBI" id="CHEBI:74411"/>
        <dbReference type="ChEBI" id="CHEBI:74493"/>
        <dbReference type="EC" id="2.1.1.182"/>
    </reaction>
</comment>
<evidence type="ECO:0000256" key="8">
    <source>
        <dbReference type="PROSITE-ProRule" id="PRU01026"/>
    </source>
</evidence>